<keyword evidence="1" id="KW-0732">Signal</keyword>
<dbReference type="EMBL" id="CP093347">
    <property type="protein sequence ID" value="WOG99223.1"/>
    <property type="molecule type" value="Genomic_DNA"/>
</dbReference>
<reference evidence="2" key="1">
    <citation type="journal article" date="2016" name="Nat. Genet.">
        <title>A high-quality carrot genome assembly provides new insights into carotenoid accumulation and asterid genome evolution.</title>
        <authorList>
            <person name="Iorizzo M."/>
            <person name="Ellison S."/>
            <person name="Senalik D."/>
            <person name="Zeng P."/>
            <person name="Satapoomin P."/>
            <person name="Huang J."/>
            <person name="Bowman M."/>
            <person name="Iovene M."/>
            <person name="Sanseverino W."/>
            <person name="Cavagnaro P."/>
            <person name="Yildiz M."/>
            <person name="Macko-Podgorni A."/>
            <person name="Moranska E."/>
            <person name="Grzebelus E."/>
            <person name="Grzebelus D."/>
            <person name="Ashrafi H."/>
            <person name="Zheng Z."/>
            <person name="Cheng S."/>
            <person name="Spooner D."/>
            <person name="Van Deynze A."/>
            <person name="Simon P."/>
        </authorList>
    </citation>
    <scope>NUCLEOTIDE SEQUENCE</scope>
    <source>
        <tissue evidence="2">Leaf</tissue>
    </source>
</reference>
<dbReference type="Proteomes" id="UP000077755">
    <property type="component" value="Chromosome 5"/>
</dbReference>
<organism evidence="2 3">
    <name type="scientific">Daucus carota subsp. sativus</name>
    <name type="common">Carrot</name>
    <dbReference type="NCBI Taxonomy" id="79200"/>
    <lineage>
        <taxon>Eukaryota</taxon>
        <taxon>Viridiplantae</taxon>
        <taxon>Streptophyta</taxon>
        <taxon>Embryophyta</taxon>
        <taxon>Tracheophyta</taxon>
        <taxon>Spermatophyta</taxon>
        <taxon>Magnoliopsida</taxon>
        <taxon>eudicotyledons</taxon>
        <taxon>Gunneridae</taxon>
        <taxon>Pentapetalae</taxon>
        <taxon>asterids</taxon>
        <taxon>campanulids</taxon>
        <taxon>Apiales</taxon>
        <taxon>Apiaceae</taxon>
        <taxon>Apioideae</taxon>
        <taxon>Scandiceae</taxon>
        <taxon>Daucinae</taxon>
        <taxon>Daucus</taxon>
        <taxon>Daucus sect. Daucus</taxon>
    </lineage>
</organism>
<feature type="chain" id="PRO_5042084898" description="Thionin-like protein 2" evidence="1">
    <location>
        <begin position="26"/>
        <end position="135"/>
    </location>
</feature>
<evidence type="ECO:0000256" key="1">
    <source>
        <dbReference type="SAM" id="SignalP"/>
    </source>
</evidence>
<dbReference type="InterPro" id="IPR038975">
    <property type="entry name" value="THNL"/>
</dbReference>
<protein>
    <recommendedName>
        <fullName evidence="4">Thionin-like protein 2</fullName>
    </recommendedName>
</protein>
<dbReference type="PANTHER" id="PTHR36312">
    <property type="entry name" value="THIONIN-LIKE PROTEIN 1"/>
    <property type="match status" value="1"/>
</dbReference>
<evidence type="ECO:0000313" key="2">
    <source>
        <dbReference type="EMBL" id="WOG99223.1"/>
    </source>
</evidence>
<evidence type="ECO:0008006" key="4">
    <source>
        <dbReference type="Google" id="ProtNLM"/>
    </source>
</evidence>
<dbReference type="PANTHER" id="PTHR36312:SF1">
    <property type="entry name" value="OS01G0594500 PROTEIN"/>
    <property type="match status" value="1"/>
</dbReference>
<keyword evidence="3" id="KW-1185">Reference proteome</keyword>
<proteinExistence type="predicted"/>
<accession>A0AAF1AXL9</accession>
<name>A0AAF1AXL9_DAUCS</name>
<gene>
    <name evidence="2" type="ORF">DCAR_0518571</name>
</gene>
<evidence type="ECO:0000313" key="3">
    <source>
        <dbReference type="Proteomes" id="UP000077755"/>
    </source>
</evidence>
<sequence length="135" mass="14370">MEGGKLRSVVLVMAVTAALLAVGRAGDTGSFKDCYIKCYVFCIIEPSQTLCSCTTQCFKNCILPGGDSNVASVQRRVDRVDDSNQNHAFCKLGCASSLCSNISTNKNPNADNMEKCVGSCSQKCDNTYSSNTSSP</sequence>
<dbReference type="AlphaFoldDB" id="A0AAF1AXL9"/>
<reference evidence="2" key="2">
    <citation type="submission" date="2022-03" db="EMBL/GenBank/DDBJ databases">
        <title>Draft title - Genomic analysis of global carrot germplasm unveils the trajectory of domestication and the origin of high carotenoid orange carrot.</title>
        <authorList>
            <person name="Iorizzo M."/>
            <person name="Ellison S."/>
            <person name="Senalik D."/>
            <person name="Macko-Podgorni A."/>
            <person name="Grzebelus D."/>
            <person name="Bostan H."/>
            <person name="Rolling W."/>
            <person name="Curaba J."/>
            <person name="Simon P."/>
        </authorList>
    </citation>
    <scope>NUCLEOTIDE SEQUENCE</scope>
    <source>
        <tissue evidence="2">Leaf</tissue>
    </source>
</reference>
<feature type="signal peptide" evidence="1">
    <location>
        <begin position="1"/>
        <end position="25"/>
    </location>
</feature>